<evidence type="ECO:0008006" key="4">
    <source>
        <dbReference type="Google" id="ProtNLM"/>
    </source>
</evidence>
<comment type="caution">
    <text evidence="2">The sequence shown here is derived from an EMBL/GenBank/DDBJ whole genome shotgun (WGS) entry which is preliminary data.</text>
</comment>
<organism evidence="2 3">
    <name type="scientific">Dactylosporangium siamense</name>
    <dbReference type="NCBI Taxonomy" id="685454"/>
    <lineage>
        <taxon>Bacteria</taxon>
        <taxon>Bacillati</taxon>
        <taxon>Actinomycetota</taxon>
        <taxon>Actinomycetes</taxon>
        <taxon>Micromonosporales</taxon>
        <taxon>Micromonosporaceae</taxon>
        <taxon>Dactylosporangium</taxon>
    </lineage>
</organism>
<sequence>MAGPERIEWRRSFPSRSLVTLAWYILSAALAVGLVRGLFADEPSVLPSGASNPLAALPLWTVFLAALGAVPFVLAVARRPRVGANHFALTVRPGWIRTLVLPWSRVAQVTLMEIGGERYLLVRLRAGLDRTGTNPAWLDQNVIRELSKTPSKRASGFDVAVRLRDFVGGPDGQLAALAAFAPDQVLIANHLNPSRG</sequence>
<feature type="transmembrane region" description="Helical" evidence="1">
    <location>
        <begin position="21"/>
        <end position="39"/>
    </location>
</feature>
<reference evidence="2" key="1">
    <citation type="submission" date="2021-01" db="EMBL/GenBank/DDBJ databases">
        <title>Whole genome shotgun sequence of Dactylosporangium siamense NBRC 106093.</title>
        <authorList>
            <person name="Komaki H."/>
            <person name="Tamura T."/>
        </authorList>
    </citation>
    <scope>NUCLEOTIDE SEQUENCE</scope>
    <source>
        <strain evidence="2">NBRC 106093</strain>
    </source>
</reference>
<proteinExistence type="predicted"/>
<dbReference type="EMBL" id="BONQ01000225">
    <property type="protein sequence ID" value="GIG53221.1"/>
    <property type="molecule type" value="Genomic_DNA"/>
</dbReference>
<keyword evidence="1" id="KW-0472">Membrane</keyword>
<dbReference type="RefSeq" id="WP_203854819.1">
    <property type="nucleotide sequence ID" value="NZ_BAAAVW010000062.1"/>
</dbReference>
<keyword evidence="3" id="KW-1185">Reference proteome</keyword>
<evidence type="ECO:0000313" key="3">
    <source>
        <dbReference type="Proteomes" id="UP000660611"/>
    </source>
</evidence>
<dbReference type="AlphaFoldDB" id="A0A919PZI2"/>
<evidence type="ECO:0000313" key="2">
    <source>
        <dbReference type="EMBL" id="GIG53221.1"/>
    </source>
</evidence>
<keyword evidence="1" id="KW-0812">Transmembrane</keyword>
<keyword evidence="1" id="KW-1133">Transmembrane helix</keyword>
<protein>
    <recommendedName>
        <fullName evidence="4">PH domain-containing protein</fullName>
    </recommendedName>
</protein>
<name>A0A919PZI2_9ACTN</name>
<gene>
    <name evidence="2" type="ORF">Dsi01nite_112620</name>
</gene>
<dbReference type="Proteomes" id="UP000660611">
    <property type="component" value="Unassembled WGS sequence"/>
</dbReference>
<evidence type="ECO:0000256" key="1">
    <source>
        <dbReference type="SAM" id="Phobius"/>
    </source>
</evidence>
<accession>A0A919PZI2</accession>
<feature type="transmembrane region" description="Helical" evidence="1">
    <location>
        <begin position="59"/>
        <end position="77"/>
    </location>
</feature>